<feature type="transmembrane region" description="Helical" evidence="2">
    <location>
        <begin position="116"/>
        <end position="136"/>
    </location>
</feature>
<dbReference type="EMBL" id="CAAALY010042971">
    <property type="protein sequence ID" value="VEL19729.1"/>
    <property type="molecule type" value="Genomic_DNA"/>
</dbReference>
<evidence type="ECO:0000313" key="4">
    <source>
        <dbReference type="Proteomes" id="UP000784294"/>
    </source>
</evidence>
<sequence length="410" mass="43909">MHFCPFVVGVSPYFVAISRSVEPSRIQLDPLLRLGQLKTRHDGRCHVAQPALRPAGRRSSLHPRLRSLRPQRMVTITDTATAAVAIATSSLVAPAHAPGLDAANANDIDNTHVDDVVASLSATAAAATAAAAAVIVAATPPSTAPPGWVVVVVVVILVILVVQSPVGLAAATLRLAGSGRGTLLGRLPFALRNAPFLRHGRGLQSRGYHLPPRRGNVRLAGLRPDGAVRLHGLPDGPHRRTDGLGLFPPSLRRSHVHLHLVLLHEQSHASLAVQSLAEAIRVDLSPSQLPRAAILARRDSNSSAVETASFITFLLNWTDKRTLQFPSASADARPPISDTRHQTPESGNRPTERRPRIPIDQSTTCTSPRQVASFLLALASIDCRSARVSCSPEHGRPQLTPTYLHPLLYF</sequence>
<feature type="region of interest" description="Disordered" evidence="1">
    <location>
        <begin position="326"/>
        <end position="363"/>
    </location>
</feature>
<keyword evidence="2" id="KW-1133">Transmembrane helix</keyword>
<evidence type="ECO:0000256" key="1">
    <source>
        <dbReference type="SAM" id="MobiDB-lite"/>
    </source>
</evidence>
<keyword evidence="4" id="KW-1185">Reference proteome</keyword>
<proteinExistence type="predicted"/>
<evidence type="ECO:0000256" key="2">
    <source>
        <dbReference type="SAM" id="Phobius"/>
    </source>
</evidence>
<accession>A0A448WT95</accession>
<dbReference type="Proteomes" id="UP000784294">
    <property type="component" value="Unassembled WGS sequence"/>
</dbReference>
<keyword evidence="2" id="KW-0472">Membrane</keyword>
<protein>
    <submittedName>
        <fullName evidence="3">Uncharacterized protein</fullName>
    </submittedName>
</protein>
<evidence type="ECO:0000313" key="3">
    <source>
        <dbReference type="EMBL" id="VEL19729.1"/>
    </source>
</evidence>
<comment type="caution">
    <text evidence="3">The sequence shown here is derived from an EMBL/GenBank/DDBJ whole genome shotgun (WGS) entry which is preliminary data.</text>
</comment>
<reference evidence="3" key="1">
    <citation type="submission" date="2018-11" db="EMBL/GenBank/DDBJ databases">
        <authorList>
            <consortium name="Pathogen Informatics"/>
        </authorList>
    </citation>
    <scope>NUCLEOTIDE SEQUENCE</scope>
</reference>
<gene>
    <name evidence="3" type="ORF">PXEA_LOCUS13169</name>
</gene>
<dbReference type="AlphaFoldDB" id="A0A448WT95"/>
<keyword evidence="2" id="KW-0812">Transmembrane</keyword>
<organism evidence="3 4">
    <name type="scientific">Protopolystoma xenopodis</name>
    <dbReference type="NCBI Taxonomy" id="117903"/>
    <lineage>
        <taxon>Eukaryota</taxon>
        <taxon>Metazoa</taxon>
        <taxon>Spiralia</taxon>
        <taxon>Lophotrochozoa</taxon>
        <taxon>Platyhelminthes</taxon>
        <taxon>Monogenea</taxon>
        <taxon>Polyopisthocotylea</taxon>
        <taxon>Polystomatidea</taxon>
        <taxon>Polystomatidae</taxon>
        <taxon>Protopolystoma</taxon>
    </lineage>
</organism>
<feature type="transmembrane region" description="Helical" evidence="2">
    <location>
        <begin position="148"/>
        <end position="176"/>
    </location>
</feature>
<name>A0A448WT95_9PLAT</name>